<gene>
    <name evidence="2" type="ORF">FYJ52_00850</name>
</gene>
<dbReference type="SUPFAM" id="SSF53807">
    <property type="entry name" value="Helical backbone' metal receptor"/>
    <property type="match status" value="1"/>
</dbReference>
<reference evidence="2 3" key="1">
    <citation type="submission" date="2019-08" db="EMBL/GenBank/DDBJ databases">
        <title>In-depth cultivation of the pig gut microbiome towards novel bacterial diversity and tailored functional studies.</title>
        <authorList>
            <person name="Wylensek D."/>
            <person name="Hitch T.C.A."/>
            <person name="Clavel T."/>
        </authorList>
    </citation>
    <scope>NUCLEOTIDE SEQUENCE [LARGE SCALE GENOMIC DNA]</scope>
    <source>
        <strain evidence="2 3">RF-744-FAT-4</strain>
    </source>
</reference>
<feature type="domain" description="Nitrogenase/oxidoreductase component 1" evidence="1">
    <location>
        <begin position="111"/>
        <end position="423"/>
    </location>
</feature>
<name>A0A7X2T8X9_9FIRM</name>
<dbReference type="RefSeq" id="WP_154575376.1">
    <property type="nucleotide sequence ID" value="NZ_VUMO01000001.1"/>
</dbReference>
<evidence type="ECO:0000313" key="3">
    <source>
        <dbReference type="Proteomes" id="UP000461754"/>
    </source>
</evidence>
<comment type="caution">
    <text evidence="2">The sequence shown here is derived from an EMBL/GenBank/DDBJ whole genome shotgun (WGS) entry which is preliminary data.</text>
</comment>
<organism evidence="2 3">
    <name type="scientific">Pseudoramibacter porci</name>
    <dbReference type="NCBI Taxonomy" id="2606631"/>
    <lineage>
        <taxon>Bacteria</taxon>
        <taxon>Bacillati</taxon>
        <taxon>Bacillota</taxon>
        <taxon>Clostridia</taxon>
        <taxon>Eubacteriales</taxon>
        <taxon>Eubacteriaceae</taxon>
        <taxon>Pseudoramibacter</taxon>
    </lineage>
</organism>
<sequence>MLKRVGAGADFSKASMPISKAQFPNPFDAGLEFNTPEHSHWNIVHIGMQLPESRQIYICADNCMRGVVMTADEMDAGDRFGMVLLEEKDLLDSDLTDVTLQGIIGCIEKWKTRPKAVLVFPVCLHHFVGTDIDQVYEVLEAKYPDIFWLRCWMDPIMQKRGTTPDERERLEMTRPLYDLPPDCTQVNLIGPDTPAGSVQTNDFANLLERGGIRLNTMSACPDFETYRKTGAAAAEIFVSPFAKLAAEGLGKRLNRPVFNLNVGWRDAEIDASLDALAKDYSWQLSEWRASKRKAAGEAVQFAKARIGQMPIAIDAVGVFRPLSLARFLIESDFNVVRIYADGFLPEEQADFEWLQTHAPSLVLCSTLRPEMRRWPNPKEKVLAIGPRAAWFEKSTYFVQMVANGGLWGYSGQRTLMQRMCDALDHPKEAKPVIAQKGWGCTCVL</sequence>
<dbReference type="AlphaFoldDB" id="A0A7X2T8X9"/>
<dbReference type="Proteomes" id="UP000461754">
    <property type="component" value="Unassembled WGS sequence"/>
</dbReference>
<dbReference type="Pfam" id="PF00148">
    <property type="entry name" value="Oxidored_nitro"/>
    <property type="match status" value="1"/>
</dbReference>
<dbReference type="EMBL" id="VUMO01000001">
    <property type="protein sequence ID" value="MSS18969.1"/>
    <property type="molecule type" value="Genomic_DNA"/>
</dbReference>
<proteinExistence type="predicted"/>
<evidence type="ECO:0000313" key="2">
    <source>
        <dbReference type="EMBL" id="MSS18969.1"/>
    </source>
</evidence>
<accession>A0A7X2T8X9</accession>
<keyword evidence="3" id="KW-1185">Reference proteome</keyword>
<dbReference type="GO" id="GO:0016491">
    <property type="term" value="F:oxidoreductase activity"/>
    <property type="evidence" value="ECO:0007669"/>
    <property type="project" value="InterPro"/>
</dbReference>
<dbReference type="InterPro" id="IPR000510">
    <property type="entry name" value="Nase/OxRdtase_comp1"/>
</dbReference>
<protein>
    <submittedName>
        <fullName evidence="2">Nitrogenase</fullName>
    </submittedName>
</protein>
<evidence type="ECO:0000259" key="1">
    <source>
        <dbReference type="Pfam" id="PF00148"/>
    </source>
</evidence>